<keyword evidence="1" id="KW-0472">Membrane</keyword>
<dbReference type="STRING" id="1776334.APZ16_04325"/>
<protein>
    <submittedName>
        <fullName evidence="2">Uncharacterized protein</fullName>
    </submittedName>
</protein>
<dbReference type="EMBL" id="LQMQ01000005">
    <property type="protein sequence ID" value="KUO42524.1"/>
    <property type="molecule type" value="Genomic_DNA"/>
</dbReference>
<proteinExistence type="predicted"/>
<keyword evidence="1" id="KW-0812">Transmembrane</keyword>
<evidence type="ECO:0000256" key="1">
    <source>
        <dbReference type="SAM" id="Phobius"/>
    </source>
</evidence>
<dbReference type="Proteomes" id="UP000074294">
    <property type="component" value="Unassembled WGS sequence"/>
</dbReference>
<evidence type="ECO:0000313" key="2">
    <source>
        <dbReference type="EMBL" id="KUO42524.1"/>
    </source>
</evidence>
<evidence type="ECO:0000313" key="3">
    <source>
        <dbReference type="Proteomes" id="UP000074294"/>
    </source>
</evidence>
<sequence>MPAGDKNFASTAAEDDYNFINNEDNFFGHGGGMDITFIVEILVFVVEILVIGLILVHFHRLESNTAAVNRLIRKLDDHLVELDRNYKRIEKCVCQLLESRPKKRGGLKGSG</sequence>
<organism evidence="2 3">
    <name type="scientific">Hadarchaeum yellowstonense</name>
    <dbReference type="NCBI Taxonomy" id="1776334"/>
    <lineage>
        <taxon>Archaea</taxon>
        <taxon>Methanobacteriati</taxon>
        <taxon>Candidatus Hadarchaeota</taxon>
        <taxon>Candidatus Hadarchaeia</taxon>
        <taxon>Candidatus Hadarchaeales</taxon>
        <taxon>Candidatus Hadarchaeaceae</taxon>
        <taxon>Candidatus Hadarchaeum</taxon>
    </lineage>
</organism>
<comment type="caution">
    <text evidence="2">The sequence shown here is derived from an EMBL/GenBank/DDBJ whole genome shotgun (WGS) entry which is preliminary data.</text>
</comment>
<dbReference type="AlphaFoldDB" id="A0A147K0W8"/>
<accession>A0A147K0W8</accession>
<name>A0A147K0W8_HADYE</name>
<feature type="transmembrane region" description="Helical" evidence="1">
    <location>
        <begin position="35"/>
        <end position="56"/>
    </location>
</feature>
<gene>
    <name evidence="2" type="ORF">APZ16_04325</name>
</gene>
<keyword evidence="1" id="KW-1133">Transmembrane helix</keyword>
<reference evidence="2 3" key="1">
    <citation type="journal article" date="2016" name="Nat. Microbiol.">
        <title>Genomic inference of the metabolism of cosmopolitan subsurface Archaea, Hadesarchaea.</title>
        <authorList>
            <person name="Baker B.J."/>
            <person name="Saw J.H."/>
            <person name="Lind A.E."/>
            <person name="Lazar C.S."/>
            <person name="Hinrichs K.-U."/>
            <person name="Teske A.P."/>
            <person name="Ettema T.J."/>
        </authorList>
    </citation>
    <scope>NUCLEOTIDE SEQUENCE [LARGE SCALE GENOMIC DNA]</scope>
</reference>